<dbReference type="InterPro" id="IPR011993">
    <property type="entry name" value="PH-like_dom_sf"/>
</dbReference>
<evidence type="ECO:0000256" key="2">
    <source>
        <dbReference type="SAM" id="MobiDB-lite"/>
    </source>
</evidence>
<dbReference type="Proteomes" id="UP000054558">
    <property type="component" value="Unassembled WGS sequence"/>
</dbReference>
<dbReference type="Gene3D" id="2.30.29.30">
    <property type="entry name" value="Pleckstrin-homology domain (PH domain)/Phosphotyrosine-binding domain (PTB)"/>
    <property type="match status" value="1"/>
</dbReference>
<evidence type="ECO:0000259" key="4">
    <source>
        <dbReference type="Pfam" id="PF16979"/>
    </source>
</evidence>
<feature type="region of interest" description="Disordered" evidence="2">
    <location>
        <begin position="50"/>
        <end position="98"/>
    </location>
</feature>
<dbReference type="PANTHER" id="PTHR13335">
    <property type="entry name" value="TARGET OF RAPAMYCIN COMPLEX 2 SUBUNIT MAPKAP1"/>
    <property type="match status" value="1"/>
</dbReference>
<reference evidence="5 6" key="1">
    <citation type="journal article" date="2014" name="Nat. Commun.">
        <title>Klebsormidium flaccidum genome reveals primary factors for plant terrestrial adaptation.</title>
        <authorList>
            <person name="Hori K."/>
            <person name="Maruyama F."/>
            <person name="Fujisawa T."/>
            <person name="Togashi T."/>
            <person name="Yamamoto N."/>
            <person name="Seo M."/>
            <person name="Sato S."/>
            <person name="Yamada T."/>
            <person name="Mori H."/>
            <person name="Tajima N."/>
            <person name="Moriyama T."/>
            <person name="Ikeuchi M."/>
            <person name="Watanabe M."/>
            <person name="Wada H."/>
            <person name="Kobayashi K."/>
            <person name="Saito M."/>
            <person name="Masuda T."/>
            <person name="Sasaki-Sekimoto Y."/>
            <person name="Mashiguchi K."/>
            <person name="Awai K."/>
            <person name="Shimojima M."/>
            <person name="Masuda S."/>
            <person name="Iwai M."/>
            <person name="Nobusawa T."/>
            <person name="Narise T."/>
            <person name="Kondo S."/>
            <person name="Saito H."/>
            <person name="Sato R."/>
            <person name="Murakawa M."/>
            <person name="Ihara Y."/>
            <person name="Oshima-Yamada Y."/>
            <person name="Ohtaka K."/>
            <person name="Satoh M."/>
            <person name="Sonobe K."/>
            <person name="Ishii M."/>
            <person name="Ohtani R."/>
            <person name="Kanamori-Sato M."/>
            <person name="Honoki R."/>
            <person name="Miyazaki D."/>
            <person name="Mochizuki H."/>
            <person name="Umetsu J."/>
            <person name="Higashi K."/>
            <person name="Shibata D."/>
            <person name="Kamiya Y."/>
            <person name="Sato N."/>
            <person name="Nakamura Y."/>
            <person name="Tabata S."/>
            <person name="Ida S."/>
            <person name="Kurokawa K."/>
            <person name="Ohta H."/>
        </authorList>
    </citation>
    <scope>NUCLEOTIDE SEQUENCE [LARGE SCALE GENOMIC DNA]</scope>
    <source>
        <strain evidence="5 6">NIES-2285</strain>
    </source>
</reference>
<protein>
    <submittedName>
        <fullName evidence="5">Uncharacterized protein</fullName>
    </submittedName>
</protein>
<dbReference type="GO" id="GO:0031932">
    <property type="term" value="C:TORC2 complex"/>
    <property type="evidence" value="ECO:0007669"/>
    <property type="project" value="InterPro"/>
</dbReference>
<gene>
    <name evidence="5" type="ORF">KFL_000460210</name>
</gene>
<dbReference type="OrthoDB" id="241990at2759"/>
<feature type="domain" description="CRIM" evidence="3">
    <location>
        <begin position="151"/>
        <end position="241"/>
    </location>
</feature>
<keyword evidence="6" id="KW-1185">Reference proteome</keyword>
<dbReference type="InterPro" id="IPR008828">
    <property type="entry name" value="Sin1/Avo1"/>
</dbReference>
<dbReference type="Pfam" id="PF16978">
    <property type="entry name" value="CRIM"/>
    <property type="match status" value="1"/>
</dbReference>
<evidence type="ECO:0000313" key="5">
    <source>
        <dbReference type="EMBL" id="GAQ80110.1"/>
    </source>
</evidence>
<feature type="compositionally biased region" description="Polar residues" evidence="2">
    <location>
        <begin position="85"/>
        <end position="95"/>
    </location>
</feature>
<feature type="compositionally biased region" description="Basic and acidic residues" evidence="2">
    <location>
        <begin position="53"/>
        <end position="65"/>
    </location>
</feature>
<evidence type="ECO:0000313" key="6">
    <source>
        <dbReference type="Proteomes" id="UP000054558"/>
    </source>
</evidence>
<dbReference type="AlphaFoldDB" id="A0A1Y1HN96"/>
<dbReference type="InterPro" id="IPR031567">
    <property type="entry name" value="CRIM_dom"/>
</dbReference>
<organism evidence="5 6">
    <name type="scientific">Klebsormidium nitens</name>
    <name type="common">Green alga</name>
    <name type="synonym">Ulothrix nitens</name>
    <dbReference type="NCBI Taxonomy" id="105231"/>
    <lineage>
        <taxon>Eukaryota</taxon>
        <taxon>Viridiplantae</taxon>
        <taxon>Streptophyta</taxon>
        <taxon>Klebsormidiophyceae</taxon>
        <taxon>Klebsormidiales</taxon>
        <taxon>Klebsormidiaceae</taxon>
        <taxon>Klebsormidium</taxon>
    </lineage>
</organism>
<comment type="similarity">
    <text evidence="1">Belongs to the SIN1 family.</text>
</comment>
<dbReference type="EMBL" id="DF236995">
    <property type="protein sequence ID" value="GAQ80110.1"/>
    <property type="molecule type" value="Genomic_DNA"/>
</dbReference>
<evidence type="ECO:0000259" key="3">
    <source>
        <dbReference type="Pfam" id="PF16978"/>
    </source>
</evidence>
<dbReference type="PANTHER" id="PTHR13335:SF1">
    <property type="entry name" value="TARGET OF RAPAMYCIN COMPLEX 2 SUBUNIT MAPKAP1"/>
    <property type="match status" value="1"/>
</dbReference>
<dbReference type="Pfam" id="PF16979">
    <property type="entry name" value="SIN1_PH"/>
    <property type="match status" value="1"/>
</dbReference>
<proteinExistence type="inferred from homology"/>
<accession>A0A1Y1HN96</accession>
<evidence type="ECO:0000256" key="1">
    <source>
        <dbReference type="ARBA" id="ARBA00009407"/>
    </source>
</evidence>
<name>A0A1Y1HN96_KLENI</name>
<feature type="region of interest" description="Disordered" evidence="2">
    <location>
        <begin position="242"/>
        <end position="281"/>
    </location>
</feature>
<dbReference type="InterPro" id="IPR031313">
    <property type="entry name" value="Sin1_PH_dom"/>
</dbReference>
<sequence>MNCSEEEIAGLAALVFDTRQRVISIPLAILSPNYSSSMARIAKSLPIAIKASPSRDQENNKRGAQEPEASPRTPPLVKEIKRNRSVSSTPQTPNTPAVKVVKFSASKPSPNVFVPREDVKETPRQRPTSALRELFNSPGASSAQFQRRPSSELMSIKVSAPEVDLPLSLVVPKDASILSVIVSILHKLDGSSVSAQLDSSGFELRMVDDDEPDMGLPALGANQQIGSFGCTFFALVKKAGATKSPNPASKPAPGLREDQSGASAPLPLQSEAHPPARQAEPRVATASCFHFDEFSASMYKEFDVVKVNRHGFRQLRKMGIDRDKIYNLAPKAVADGESAKKGAGLFGGLLSSKSGAVKKKSRLIREVRSIEPVEGQPMSISLVYNEKGGETSTYVFVTNSGEEAADIIARVRFLQRLHMKGH</sequence>
<feature type="domain" description="SIN1-type PH" evidence="4">
    <location>
        <begin position="298"/>
        <end position="414"/>
    </location>
</feature>